<dbReference type="GO" id="GO:0008353">
    <property type="term" value="F:RNA polymerase II CTD heptapeptide repeat kinase activity"/>
    <property type="evidence" value="ECO:0007669"/>
    <property type="project" value="TreeGrafter"/>
</dbReference>
<evidence type="ECO:0000256" key="8">
    <source>
        <dbReference type="SAM" id="MobiDB-lite"/>
    </source>
</evidence>
<dbReference type="FunFam" id="1.10.510.10:FF:000043">
    <property type="entry name" value="probable serine/threonine-protein kinase At1g54610"/>
    <property type="match status" value="1"/>
</dbReference>
<feature type="domain" description="Protein kinase" evidence="9">
    <location>
        <begin position="137"/>
        <end position="421"/>
    </location>
</feature>
<dbReference type="SUPFAM" id="SSF56112">
    <property type="entry name" value="Protein kinase-like (PK-like)"/>
    <property type="match status" value="1"/>
</dbReference>
<evidence type="ECO:0000256" key="4">
    <source>
        <dbReference type="ARBA" id="ARBA00022741"/>
    </source>
</evidence>
<dbReference type="Proteomes" id="UP001370490">
    <property type="component" value="Unassembled WGS sequence"/>
</dbReference>
<dbReference type="PROSITE" id="PS00107">
    <property type="entry name" value="PROTEIN_KINASE_ATP"/>
    <property type="match status" value="1"/>
</dbReference>
<dbReference type="InterPro" id="IPR011009">
    <property type="entry name" value="Kinase-like_dom_sf"/>
</dbReference>
<dbReference type="GO" id="GO:0000307">
    <property type="term" value="C:cyclin-dependent protein kinase holoenzyme complex"/>
    <property type="evidence" value="ECO:0007669"/>
    <property type="project" value="TreeGrafter"/>
</dbReference>
<feature type="compositionally biased region" description="Basic and acidic residues" evidence="8">
    <location>
        <begin position="636"/>
        <end position="645"/>
    </location>
</feature>
<dbReference type="Gene3D" id="1.10.510.10">
    <property type="entry name" value="Transferase(Phosphotransferase) domain 1"/>
    <property type="match status" value="1"/>
</dbReference>
<evidence type="ECO:0000256" key="3">
    <source>
        <dbReference type="ARBA" id="ARBA00022679"/>
    </source>
</evidence>
<evidence type="ECO:0000313" key="11">
    <source>
        <dbReference type="Proteomes" id="UP001370490"/>
    </source>
</evidence>
<keyword evidence="11" id="KW-1185">Reference proteome</keyword>
<feature type="compositionally biased region" description="Basic and acidic residues" evidence="8">
    <location>
        <begin position="615"/>
        <end position="627"/>
    </location>
</feature>
<dbReference type="InterPro" id="IPR008271">
    <property type="entry name" value="Ser/Thr_kinase_AS"/>
</dbReference>
<evidence type="ECO:0000256" key="6">
    <source>
        <dbReference type="ARBA" id="ARBA00022840"/>
    </source>
</evidence>
<feature type="compositionally biased region" description="Basic and acidic residues" evidence="8">
    <location>
        <begin position="501"/>
        <end position="512"/>
    </location>
</feature>
<dbReference type="InterPro" id="IPR017441">
    <property type="entry name" value="Protein_kinase_ATP_BS"/>
</dbReference>
<accession>A0AAN8ZH96</accession>
<sequence>MGCTFCKPLAIEDSRESPRETLSSKASSDLRGSARGPSSRRDEASRVKDRSIDSSDGRTLSIDKQSKQANGIERVRGGEGYERNRERMVERAVVHPAMGTLPKAVEGEQVAAGWPPWLAAVAGEAIRGWVPRRADSFEKLDKIGQGTYSNVYRARDLDQGKIVALKKVRFDNLEPESVRFMAREIHILRRLDHPNIIKLEGLVTSRMSCSLYLVFEYMEHDLAGLASHPGLKFTEPQVKCYMQQLLRGLDHCHNRGVLHRDIKGSNLLIDNSGVLKIADFGLASFYDPHQSQPLTSRVVTLWYRPPELLLGATYYGTAVDLWSTGCILAELYAGKPIMPGRTEVEQLHKIFKLCGSPSEEYWRKSKLPHATIFKPQQPYRRCVGETFKDFPAPALGLMETLLSIDPADRGSAASALRSEFFTTKPLPCDPASMPKYPPSKEFDAKLRDEEARRQGAAGNKGQRFDLERRGNRESRAIPAPDANAELLQSMQKRQNQSNAKSRSEKFNPHQEEIASGFPIDPPGQSQAAEEVNVDPGHHHKRASHSGPLVHRAAWAKAGKNLDEAPKVSSGAGLSSISGLVAARRSLLSEDHKDMSGHSQSEIPKLIGRFPGSFKEASESTVKQDQKHPLQGVAGSHQKEDGRTNNKDPVLLGYGSKGYKIHYSGPLIVPSGNMDQMLKDHDRQIQEAVRRARLDKAKLRKAQHEGNQIAANTFLVSGR</sequence>
<keyword evidence="6 7" id="KW-0067">ATP-binding</keyword>
<organism evidence="10 11">
    <name type="scientific">Dillenia turbinata</name>
    <dbReference type="NCBI Taxonomy" id="194707"/>
    <lineage>
        <taxon>Eukaryota</taxon>
        <taxon>Viridiplantae</taxon>
        <taxon>Streptophyta</taxon>
        <taxon>Embryophyta</taxon>
        <taxon>Tracheophyta</taxon>
        <taxon>Spermatophyta</taxon>
        <taxon>Magnoliopsida</taxon>
        <taxon>eudicotyledons</taxon>
        <taxon>Gunneridae</taxon>
        <taxon>Pentapetalae</taxon>
        <taxon>Dilleniales</taxon>
        <taxon>Dilleniaceae</taxon>
        <taxon>Dillenia</taxon>
    </lineage>
</organism>
<dbReference type="PROSITE" id="PS50011">
    <property type="entry name" value="PROTEIN_KINASE_DOM"/>
    <property type="match status" value="1"/>
</dbReference>
<feature type="compositionally biased region" description="Basic and acidic residues" evidence="8">
    <location>
        <begin position="10"/>
        <end position="19"/>
    </location>
</feature>
<name>A0AAN8ZH96_9MAGN</name>
<dbReference type="FunFam" id="3.30.200.20:FF:000021">
    <property type="entry name" value="probable serine/threonine-protein kinase At1g54610"/>
    <property type="match status" value="1"/>
</dbReference>
<keyword evidence="3" id="KW-0808">Transferase</keyword>
<dbReference type="CDD" id="cd07840">
    <property type="entry name" value="STKc_CDK9_like"/>
    <property type="match status" value="1"/>
</dbReference>
<comment type="similarity">
    <text evidence="1">Belongs to the protein kinase superfamily. CMGC Ser/Thr protein kinase family. CDC2/CDKX subfamily.</text>
</comment>
<dbReference type="Pfam" id="PF00069">
    <property type="entry name" value="Pkinase"/>
    <property type="match status" value="1"/>
</dbReference>
<dbReference type="PROSITE" id="PS00108">
    <property type="entry name" value="PROTEIN_KINASE_ST"/>
    <property type="match status" value="1"/>
</dbReference>
<dbReference type="SMART" id="SM00220">
    <property type="entry name" value="S_TKc"/>
    <property type="match status" value="1"/>
</dbReference>
<dbReference type="PANTHER" id="PTHR24056">
    <property type="entry name" value="CELL DIVISION PROTEIN KINASE"/>
    <property type="match status" value="1"/>
</dbReference>
<feature type="compositionally biased region" description="Basic and acidic residues" evidence="8">
    <location>
        <begin position="39"/>
        <end position="56"/>
    </location>
</feature>
<feature type="region of interest" description="Disordered" evidence="8">
    <location>
        <begin position="449"/>
        <end position="547"/>
    </location>
</feature>
<evidence type="ECO:0000256" key="1">
    <source>
        <dbReference type="ARBA" id="ARBA00006485"/>
    </source>
</evidence>
<dbReference type="Gene3D" id="3.30.200.20">
    <property type="entry name" value="Phosphorylase Kinase, domain 1"/>
    <property type="match status" value="1"/>
</dbReference>
<dbReference type="GO" id="GO:0005524">
    <property type="term" value="F:ATP binding"/>
    <property type="evidence" value="ECO:0007669"/>
    <property type="project" value="UniProtKB-UniRule"/>
</dbReference>
<feature type="region of interest" description="Disordered" evidence="8">
    <location>
        <begin position="1"/>
        <end position="83"/>
    </location>
</feature>
<keyword evidence="5 10" id="KW-0418">Kinase</keyword>
<evidence type="ECO:0000256" key="5">
    <source>
        <dbReference type="ARBA" id="ARBA00022777"/>
    </source>
</evidence>
<dbReference type="PANTHER" id="PTHR24056:SF387">
    <property type="entry name" value="F8L10.9 PROTEIN"/>
    <property type="match status" value="1"/>
</dbReference>
<evidence type="ECO:0000259" key="9">
    <source>
        <dbReference type="PROSITE" id="PS50011"/>
    </source>
</evidence>
<feature type="compositionally biased region" description="Polar residues" evidence="8">
    <location>
        <begin position="486"/>
        <end position="500"/>
    </location>
</feature>
<gene>
    <name evidence="10" type="ORF">RJ641_034415</name>
</gene>
<reference evidence="10 11" key="1">
    <citation type="submission" date="2023-12" db="EMBL/GenBank/DDBJ databases">
        <title>A high-quality genome assembly for Dillenia turbinata (Dilleniales).</title>
        <authorList>
            <person name="Chanderbali A."/>
        </authorList>
    </citation>
    <scope>NUCLEOTIDE SEQUENCE [LARGE SCALE GENOMIC DNA]</scope>
    <source>
        <strain evidence="10">LSX21</strain>
        <tissue evidence="10">Leaf</tissue>
    </source>
</reference>
<dbReference type="AlphaFoldDB" id="A0AAN8ZH96"/>
<protein>
    <submittedName>
        <fullName evidence="10">Protein kinase domain</fullName>
    </submittedName>
</protein>
<feature type="region of interest" description="Disordered" evidence="8">
    <location>
        <begin position="614"/>
        <end position="648"/>
    </location>
</feature>
<evidence type="ECO:0000313" key="10">
    <source>
        <dbReference type="EMBL" id="KAK6934260.1"/>
    </source>
</evidence>
<dbReference type="EMBL" id="JBAMMX010000008">
    <property type="protein sequence ID" value="KAK6934260.1"/>
    <property type="molecule type" value="Genomic_DNA"/>
</dbReference>
<keyword evidence="4 7" id="KW-0547">Nucleotide-binding</keyword>
<dbReference type="GO" id="GO:0032968">
    <property type="term" value="P:positive regulation of transcription elongation by RNA polymerase II"/>
    <property type="evidence" value="ECO:0007669"/>
    <property type="project" value="TreeGrafter"/>
</dbReference>
<dbReference type="GO" id="GO:0005634">
    <property type="term" value="C:nucleus"/>
    <property type="evidence" value="ECO:0007669"/>
    <property type="project" value="TreeGrafter"/>
</dbReference>
<dbReference type="InterPro" id="IPR000719">
    <property type="entry name" value="Prot_kinase_dom"/>
</dbReference>
<evidence type="ECO:0000256" key="2">
    <source>
        <dbReference type="ARBA" id="ARBA00022527"/>
    </source>
</evidence>
<proteinExistence type="inferred from homology"/>
<feature type="compositionally biased region" description="Basic and acidic residues" evidence="8">
    <location>
        <begin position="73"/>
        <end position="83"/>
    </location>
</feature>
<keyword evidence="2" id="KW-0723">Serine/threonine-protein kinase</keyword>
<dbReference type="InterPro" id="IPR050108">
    <property type="entry name" value="CDK"/>
</dbReference>
<comment type="caution">
    <text evidence="10">The sequence shown here is derived from an EMBL/GenBank/DDBJ whole genome shotgun (WGS) entry which is preliminary data.</text>
</comment>
<feature type="compositionally biased region" description="Basic and acidic residues" evidence="8">
    <location>
        <begin position="462"/>
        <end position="475"/>
    </location>
</feature>
<evidence type="ECO:0000256" key="7">
    <source>
        <dbReference type="PROSITE-ProRule" id="PRU10141"/>
    </source>
</evidence>
<feature type="binding site" evidence="7">
    <location>
        <position position="166"/>
    </location>
    <ligand>
        <name>ATP</name>
        <dbReference type="ChEBI" id="CHEBI:30616"/>
    </ligand>
</feature>